<dbReference type="Gene3D" id="3.30.450.20">
    <property type="entry name" value="PAS domain"/>
    <property type="match status" value="2"/>
</dbReference>
<dbReference type="SMART" id="SM00086">
    <property type="entry name" value="PAC"/>
    <property type="match status" value="2"/>
</dbReference>
<dbReference type="Gene3D" id="3.20.20.450">
    <property type="entry name" value="EAL domain"/>
    <property type="match status" value="1"/>
</dbReference>
<evidence type="ECO:0000256" key="1">
    <source>
        <dbReference type="ARBA" id="ARBA00004141"/>
    </source>
</evidence>
<dbReference type="InterPro" id="IPR035965">
    <property type="entry name" value="PAS-like_dom_sf"/>
</dbReference>
<dbReference type="NCBIfam" id="TIGR00229">
    <property type="entry name" value="sensory_box"/>
    <property type="match status" value="2"/>
</dbReference>
<feature type="domain" description="PAC" evidence="8">
    <location>
        <begin position="324"/>
        <end position="378"/>
    </location>
</feature>
<dbReference type="FunFam" id="3.30.70.270:FF:000001">
    <property type="entry name" value="Diguanylate cyclase domain protein"/>
    <property type="match status" value="1"/>
</dbReference>
<dbReference type="SMART" id="SM00091">
    <property type="entry name" value="PAS"/>
    <property type="match status" value="2"/>
</dbReference>
<dbReference type="PROSITE" id="PS50113">
    <property type="entry name" value="PAC"/>
    <property type="match status" value="2"/>
</dbReference>
<dbReference type="SMART" id="SM00052">
    <property type="entry name" value="EAL"/>
    <property type="match status" value="1"/>
</dbReference>
<evidence type="ECO:0000256" key="3">
    <source>
        <dbReference type="ARBA" id="ARBA00022989"/>
    </source>
</evidence>
<comment type="subcellular location">
    <subcellularLocation>
        <location evidence="1">Membrane</location>
        <topology evidence="1">Multi-pass membrane protein</topology>
    </subcellularLocation>
</comment>
<dbReference type="Gene3D" id="3.30.70.270">
    <property type="match status" value="1"/>
</dbReference>
<dbReference type="PROSITE" id="PS50883">
    <property type="entry name" value="EAL"/>
    <property type="match status" value="1"/>
</dbReference>
<keyword evidence="2 6" id="KW-0812">Transmembrane</keyword>
<dbReference type="InterPro" id="IPR001633">
    <property type="entry name" value="EAL_dom"/>
</dbReference>
<dbReference type="NCBIfam" id="TIGR00254">
    <property type="entry name" value="GGDEF"/>
    <property type="match status" value="1"/>
</dbReference>
<sequence>MPHEHRMLRSFKLRYIIALALMALLATTTFVSQKLVIAAQQSTAALVNISGRQRMLSQRIALYSQQLATTEGNRSRIRQQLQQAIALMASSHQGLINGQPELHLPETMSPAVHDLYFGHPQATHFLENRYLALARQILAQADGRLSLADPALQQLLALADGDLLHALDAVVKRYQQEGEAAVEQLQTAETLAWLAALTLLLIEGLFIFVPFARQMRRVIQALEDSQQALQAHQLRLEAEIETRTAELLSREEQLKKFSLVIQQSPASIVITDMAARIEYVNEAFLKNTGYALEEVLGQNPRILHAGKTPKAVYDTLWSTLQAGKVWEGEFVNRRKDGSEYVEAVVIAPLRQQDGKVSHYVAIKDDITDKKAAIEAIRQSELKFHTMMDWASDWVYWIKPDGQFHYMTPSAERISAYRAAEFEQNPGLLDAIIHPEDHTKWLAGQQRRADKDTSMETVGVDLRICRKDGGIRWVNFTSRPIYGDDGSYLGQRVTLHDITERKAAEDEIRQLAHYDPLTWLPNRRLLFDRLEQAQKISERSREYGVLMMLDLDQFKKLNDTLGHEMGDKLLVQVGRRLRDTIGEADTVARLGGDEFVIMIENLGQNEAAAAKKAEHLAEAIRTGLSRPYRLEGDQDTEHIYTTSIGMTLFRGISTSLENLLKQADVALYQSKDAGRNRVRFFSPTMQACIEARTLLENALRLGFAREEFVLYYQPQVDRHGERIGAEALLRWCSAERGMVSPGQFIPVAEEMGLIIELGRWVLDNACRQLKQWEDHPQFGQLDIAVNVSARQFHQADFVESVQRSLQQSGANPARLKLELTESIVLENMDLVVARMHQLGALGIRFSLDDFGTGYSSLSYLKRLPLDQIKIDQSFTRELGKDASTTAIVKAILAMSRSLGLEVIAEGVETRAQRDYLESYGCYAYQGYLFGKPLPIADWASDAATTG</sequence>
<dbReference type="KEGG" id="amah:DLM_1687"/>
<evidence type="ECO:0000259" key="10">
    <source>
        <dbReference type="PROSITE" id="PS50887"/>
    </source>
</evidence>
<feature type="domain" description="PAC" evidence="8">
    <location>
        <begin position="457"/>
        <end position="509"/>
    </location>
</feature>
<dbReference type="CDD" id="cd01948">
    <property type="entry name" value="EAL"/>
    <property type="match status" value="1"/>
</dbReference>
<dbReference type="Proteomes" id="UP000198290">
    <property type="component" value="Chromosome"/>
</dbReference>
<dbReference type="InterPro" id="IPR029787">
    <property type="entry name" value="Nucleotide_cyclase"/>
</dbReference>
<evidence type="ECO:0000256" key="2">
    <source>
        <dbReference type="ARBA" id="ARBA00022692"/>
    </source>
</evidence>
<dbReference type="InterPro" id="IPR000700">
    <property type="entry name" value="PAS-assoc_C"/>
</dbReference>
<dbReference type="STRING" id="332411.VI06_13570"/>
<dbReference type="CDD" id="cd00130">
    <property type="entry name" value="PAS"/>
    <property type="match status" value="2"/>
</dbReference>
<proteinExistence type="predicted"/>
<dbReference type="FunFam" id="3.20.20.450:FF:000001">
    <property type="entry name" value="Cyclic di-GMP phosphodiesterase yahA"/>
    <property type="match status" value="1"/>
</dbReference>
<dbReference type="PANTHER" id="PTHR44757">
    <property type="entry name" value="DIGUANYLATE CYCLASE DGCP"/>
    <property type="match status" value="1"/>
</dbReference>
<dbReference type="Pfam" id="PF00990">
    <property type="entry name" value="GGDEF"/>
    <property type="match status" value="1"/>
</dbReference>
<dbReference type="InterPro" id="IPR043128">
    <property type="entry name" value="Rev_trsase/Diguanyl_cyclase"/>
</dbReference>
<dbReference type="InterPro" id="IPR013655">
    <property type="entry name" value="PAS_fold_3"/>
</dbReference>
<evidence type="ECO:0000256" key="4">
    <source>
        <dbReference type="ARBA" id="ARBA00023136"/>
    </source>
</evidence>
<dbReference type="GO" id="GO:0071111">
    <property type="term" value="F:cyclic-guanylate-specific phosphodiesterase activity"/>
    <property type="evidence" value="ECO:0007669"/>
    <property type="project" value="UniProtKB-EC"/>
</dbReference>
<gene>
    <name evidence="11" type="ORF">DLM_1687</name>
</gene>
<dbReference type="Pfam" id="PF13426">
    <property type="entry name" value="PAS_9"/>
    <property type="match status" value="1"/>
</dbReference>
<dbReference type="Pfam" id="PF00563">
    <property type="entry name" value="EAL"/>
    <property type="match status" value="1"/>
</dbReference>
<dbReference type="GO" id="GO:0016020">
    <property type="term" value="C:membrane"/>
    <property type="evidence" value="ECO:0007669"/>
    <property type="project" value="UniProtKB-SubCell"/>
</dbReference>
<feature type="domain" description="PAS" evidence="7">
    <location>
        <begin position="253"/>
        <end position="299"/>
    </location>
</feature>
<dbReference type="SUPFAM" id="SSF141868">
    <property type="entry name" value="EAL domain-like"/>
    <property type="match status" value="1"/>
</dbReference>
<dbReference type="InterPro" id="IPR000014">
    <property type="entry name" value="PAS"/>
</dbReference>
<protein>
    <submittedName>
        <fullName evidence="11">Diguanylate cyclase</fullName>
    </submittedName>
</protein>
<dbReference type="SUPFAM" id="SSF55073">
    <property type="entry name" value="Nucleotide cyclase"/>
    <property type="match status" value="1"/>
</dbReference>
<dbReference type="EMBL" id="AP018823">
    <property type="protein sequence ID" value="BBF85304.1"/>
    <property type="molecule type" value="Genomic_DNA"/>
</dbReference>
<dbReference type="InterPro" id="IPR029095">
    <property type="entry name" value="NarX-like_N"/>
</dbReference>
<dbReference type="Pfam" id="PF08447">
    <property type="entry name" value="PAS_3"/>
    <property type="match status" value="1"/>
</dbReference>
<feature type="domain" description="PAS" evidence="7">
    <location>
        <begin position="379"/>
        <end position="437"/>
    </location>
</feature>
<organism evidence="11 12">
    <name type="scientific">Aquitalea magnusonii</name>
    <dbReference type="NCBI Taxonomy" id="332411"/>
    <lineage>
        <taxon>Bacteria</taxon>
        <taxon>Pseudomonadati</taxon>
        <taxon>Pseudomonadota</taxon>
        <taxon>Betaproteobacteria</taxon>
        <taxon>Neisseriales</taxon>
        <taxon>Chromobacteriaceae</taxon>
        <taxon>Aquitalea</taxon>
    </lineage>
</organism>
<dbReference type="InterPro" id="IPR035919">
    <property type="entry name" value="EAL_sf"/>
</dbReference>
<accession>A0A3G9GD72</accession>
<dbReference type="CDD" id="cd01949">
    <property type="entry name" value="GGDEF"/>
    <property type="match status" value="1"/>
</dbReference>
<evidence type="ECO:0000256" key="5">
    <source>
        <dbReference type="ARBA" id="ARBA00051114"/>
    </source>
</evidence>
<evidence type="ECO:0000259" key="9">
    <source>
        <dbReference type="PROSITE" id="PS50883"/>
    </source>
</evidence>
<dbReference type="InterPro" id="IPR000160">
    <property type="entry name" value="GGDEF_dom"/>
</dbReference>
<evidence type="ECO:0000256" key="6">
    <source>
        <dbReference type="SAM" id="Phobius"/>
    </source>
</evidence>
<keyword evidence="4 6" id="KW-0472">Membrane</keyword>
<dbReference type="PROSITE" id="PS50112">
    <property type="entry name" value="PAS"/>
    <property type="match status" value="2"/>
</dbReference>
<name>A0A3G9GD72_9NEIS</name>
<evidence type="ECO:0000313" key="12">
    <source>
        <dbReference type="Proteomes" id="UP000198290"/>
    </source>
</evidence>
<reference evidence="12" key="1">
    <citation type="journal article" date="2017" name="Biotechnol. Biofuels">
        <title>Evaluation of environmental bacterial communities as a factor affecting the growth of duckweed Lemna minor.</title>
        <authorList>
            <person name="Ishizawa H."/>
            <person name="Kuroda M."/>
            <person name="Morikawa M."/>
            <person name="Ike M."/>
        </authorList>
    </citation>
    <scope>NUCLEOTIDE SEQUENCE [LARGE SCALE GENOMIC DNA]</scope>
    <source>
        <strain evidence="12">H3</strain>
    </source>
</reference>
<feature type="transmembrane region" description="Helical" evidence="6">
    <location>
        <begin position="191"/>
        <end position="212"/>
    </location>
</feature>
<keyword evidence="12" id="KW-1185">Reference proteome</keyword>
<comment type="catalytic activity">
    <reaction evidence="5">
        <text>3',3'-c-di-GMP + H2O = 5'-phosphoguanylyl(3'-&gt;5')guanosine + H(+)</text>
        <dbReference type="Rhea" id="RHEA:24902"/>
        <dbReference type="ChEBI" id="CHEBI:15377"/>
        <dbReference type="ChEBI" id="CHEBI:15378"/>
        <dbReference type="ChEBI" id="CHEBI:58754"/>
        <dbReference type="ChEBI" id="CHEBI:58805"/>
        <dbReference type="EC" id="3.1.4.52"/>
    </reaction>
    <physiologicalReaction direction="left-to-right" evidence="5">
        <dbReference type="Rhea" id="RHEA:24903"/>
    </physiologicalReaction>
</comment>
<dbReference type="Pfam" id="PF13675">
    <property type="entry name" value="PilJ"/>
    <property type="match status" value="1"/>
</dbReference>
<dbReference type="InterPro" id="IPR052155">
    <property type="entry name" value="Biofilm_reg_signaling"/>
</dbReference>
<reference evidence="11 12" key="2">
    <citation type="journal article" date="2017" name="Genome Announc.">
        <title>Draft genome sequence of Aquitalea magnusonii strain H3, a plant growth-promoting bacterium of duckweed Lemna minor.</title>
        <authorList>
            <person name="Ishizawa H."/>
            <person name="Kuroda M."/>
            <person name="Ike M."/>
        </authorList>
    </citation>
    <scope>NUCLEOTIDE SEQUENCE [LARGE SCALE GENOMIC DNA]</scope>
    <source>
        <strain evidence="11 12">H3</strain>
    </source>
</reference>
<dbReference type="AlphaFoldDB" id="A0A3G9GD72"/>
<keyword evidence="3 6" id="KW-1133">Transmembrane helix</keyword>
<evidence type="ECO:0000259" key="8">
    <source>
        <dbReference type="PROSITE" id="PS50113"/>
    </source>
</evidence>
<dbReference type="SUPFAM" id="SSF55785">
    <property type="entry name" value="PYP-like sensor domain (PAS domain)"/>
    <property type="match status" value="2"/>
</dbReference>
<dbReference type="OrthoDB" id="9813903at2"/>
<dbReference type="PROSITE" id="PS50887">
    <property type="entry name" value="GGDEF"/>
    <property type="match status" value="1"/>
</dbReference>
<feature type="domain" description="EAL" evidence="9">
    <location>
        <begin position="691"/>
        <end position="945"/>
    </location>
</feature>
<dbReference type="SMART" id="SM00267">
    <property type="entry name" value="GGDEF"/>
    <property type="match status" value="1"/>
</dbReference>
<feature type="domain" description="GGDEF" evidence="10">
    <location>
        <begin position="541"/>
        <end position="682"/>
    </location>
</feature>
<evidence type="ECO:0000259" key="7">
    <source>
        <dbReference type="PROSITE" id="PS50112"/>
    </source>
</evidence>
<dbReference type="GO" id="GO:0071732">
    <property type="term" value="P:cellular response to nitric oxide"/>
    <property type="evidence" value="ECO:0007669"/>
    <property type="project" value="UniProtKB-ARBA"/>
</dbReference>
<dbReference type="InterPro" id="IPR001610">
    <property type="entry name" value="PAC"/>
</dbReference>
<evidence type="ECO:0000313" key="11">
    <source>
        <dbReference type="EMBL" id="BBF85304.1"/>
    </source>
</evidence>
<dbReference type="PANTHER" id="PTHR44757:SF2">
    <property type="entry name" value="BIOFILM ARCHITECTURE MAINTENANCE PROTEIN MBAA"/>
    <property type="match status" value="1"/>
</dbReference>
<reference evidence="12" key="3">
    <citation type="journal article" date="2017" name="Plant Physiol. Biochem.">
        <title>Differential oxidative and antioxidative response of duckweed Lemna minor toward plant growth promoting/inhibiting bacteria.</title>
        <authorList>
            <person name="Ishizawa H."/>
            <person name="Kuroda M."/>
            <person name="Morikawa M."/>
            <person name="Ike M."/>
        </authorList>
    </citation>
    <scope>NUCLEOTIDE SEQUENCE [LARGE SCALE GENOMIC DNA]</scope>
    <source>
        <strain evidence="12">H3</strain>
    </source>
</reference>